<evidence type="ECO:0000256" key="7">
    <source>
        <dbReference type="ARBA" id="ARBA00047639"/>
    </source>
</evidence>
<evidence type="ECO:0000256" key="2">
    <source>
        <dbReference type="ARBA" id="ARBA00022598"/>
    </source>
</evidence>
<evidence type="ECO:0000256" key="1">
    <source>
        <dbReference type="ARBA" id="ARBA00008226"/>
    </source>
</evidence>
<dbReference type="STRING" id="592015.HMPREF1705_04034"/>
<dbReference type="InterPro" id="IPR004154">
    <property type="entry name" value="Anticodon-bd"/>
</dbReference>
<comment type="similarity">
    <text evidence="1 8">Belongs to the class-II aminoacyl-tRNA synthetase family.</text>
</comment>
<dbReference type="HAMAP" id="MF_00127">
    <property type="entry name" value="His_tRNA_synth"/>
    <property type="match status" value="1"/>
</dbReference>
<comment type="caution">
    <text evidence="11">The sequence shown here is derived from an EMBL/GenBank/DDBJ whole genome shotgun (WGS) entry which is preliminary data.</text>
</comment>
<dbReference type="NCBIfam" id="TIGR00442">
    <property type="entry name" value="hisS"/>
    <property type="match status" value="1"/>
</dbReference>
<dbReference type="OrthoDB" id="9800814at2"/>
<evidence type="ECO:0000313" key="11">
    <source>
        <dbReference type="EMBL" id="KRT34788.1"/>
    </source>
</evidence>
<keyword evidence="4 8" id="KW-0067">ATP-binding</keyword>
<dbReference type="PANTHER" id="PTHR43707:SF1">
    <property type="entry name" value="HISTIDINE--TRNA LIGASE, MITOCHONDRIAL-RELATED"/>
    <property type="match status" value="1"/>
</dbReference>
<name>A0A0T5X9D1_9BACT</name>
<evidence type="ECO:0000256" key="6">
    <source>
        <dbReference type="ARBA" id="ARBA00023146"/>
    </source>
</evidence>
<dbReference type="Gene3D" id="3.30.930.10">
    <property type="entry name" value="Bira Bifunctional Protein, Domain 2"/>
    <property type="match status" value="1"/>
</dbReference>
<feature type="binding site" evidence="9">
    <location>
        <position position="131"/>
    </location>
    <ligand>
        <name>L-histidine</name>
        <dbReference type="ChEBI" id="CHEBI:57595"/>
    </ligand>
</feature>
<dbReference type="SUPFAM" id="SSF52954">
    <property type="entry name" value="Class II aaRS ABD-related"/>
    <property type="match status" value="1"/>
</dbReference>
<evidence type="ECO:0000256" key="9">
    <source>
        <dbReference type="PIRSR" id="PIRSR001549-1"/>
    </source>
</evidence>
<keyword evidence="3 8" id="KW-0547">Nucleotide-binding</keyword>
<keyword evidence="12" id="KW-1185">Reference proteome</keyword>
<feature type="binding site" evidence="9">
    <location>
        <begin position="262"/>
        <end position="263"/>
    </location>
    <ligand>
        <name>L-histidine</name>
        <dbReference type="ChEBI" id="CHEBI:57595"/>
    </ligand>
</feature>
<keyword evidence="8" id="KW-0963">Cytoplasm</keyword>
<dbReference type="GO" id="GO:0006427">
    <property type="term" value="P:histidyl-tRNA aminoacylation"/>
    <property type="evidence" value="ECO:0007669"/>
    <property type="project" value="UniProtKB-UniRule"/>
</dbReference>
<keyword evidence="2 8" id="KW-0436">Ligase</keyword>
<evidence type="ECO:0000256" key="4">
    <source>
        <dbReference type="ARBA" id="ARBA00022840"/>
    </source>
</evidence>
<evidence type="ECO:0000256" key="5">
    <source>
        <dbReference type="ARBA" id="ARBA00022917"/>
    </source>
</evidence>
<feature type="binding site" evidence="9">
    <location>
        <position position="113"/>
    </location>
    <ligand>
        <name>L-histidine</name>
        <dbReference type="ChEBI" id="CHEBI:57595"/>
    </ligand>
</feature>
<evidence type="ECO:0000256" key="8">
    <source>
        <dbReference type="HAMAP-Rule" id="MF_00127"/>
    </source>
</evidence>
<feature type="domain" description="Aminoacyl-transfer RNA synthetases class-II family profile" evidence="10">
    <location>
        <begin position="36"/>
        <end position="326"/>
    </location>
</feature>
<dbReference type="InterPro" id="IPR015807">
    <property type="entry name" value="His-tRNA-ligase"/>
</dbReference>
<dbReference type="InterPro" id="IPR036621">
    <property type="entry name" value="Anticodon-bd_dom_sf"/>
</dbReference>
<dbReference type="GO" id="GO:0005737">
    <property type="term" value="C:cytoplasm"/>
    <property type="evidence" value="ECO:0007669"/>
    <property type="project" value="UniProtKB-SubCell"/>
</dbReference>
<dbReference type="Pfam" id="PF03129">
    <property type="entry name" value="HGTP_anticodon"/>
    <property type="match status" value="1"/>
</dbReference>
<dbReference type="Gene3D" id="3.40.50.800">
    <property type="entry name" value="Anticodon-binding domain"/>
    <property type="match status" value="1"/>
</dbReference>
<feature type="binding site" evidence="9">
    <location>
        <position position="127"/>
    </location>
    <ligand>
        <name>L-histidine</name>
        <dbReference type="ChEBI" id="CHEBI:57595"/>
    </ligand>
</feature>
<dbReference type="EMBL" id="ACJX03000001">
    <property type="protein sequence ID" value="KRT34788.1"/>
    <property type="molecule type" value="Genomic_DNA"/>
</dbReference>
<gene>
    <name evidence="8" type="primary">hisS</name>
    <name evidence="11" type="ORF">HMPREF1705_04034</name>
</gene>
<dbReference type="eggNOG" id="COG0124">
    <property type="taxonomic scope" value="Bacteria"/>
</dbReference>
<dbReference type="AlphaFoldDB" id="A0A0T5X9D1"/>
<dbReference type="PANTHER" id="PTHR43707">
    <property type="entry name" value="HISTIDYL-TRNA SYNTHETASE"/>
    <property type="match status" value="1"/>
</dbReference>
<dbReference type="InterPro" id="IPR004516">
    <property type="entry name" value="HisRS/HisZ"/>
</dbReference>
<proteinExistence type="inferred from homology"/>
<protein>
    <recommendedName>
        <fullName evidence="8">Histidine--tRNA ligase</fullName>
        <ecNumber evidence="8">6.1.1.21</ecNumber>
    </recommendedName>
    <alternativeName>
        <fullName evidence="8">Histidyl-tRNA synthetase</fullName>
        <shortName evidence="8">HisRS</shortName>
    </alternativeName>
</protein>
<dbReference type="Proteomes" id="UP000005273">
    <property type="component" value="Unassembled WGS sequence"/>
</dbReference>
<keyword evidence="5 8" id="KW-0648">Protein biosynthesis</keyword>
<dbReference type="InterPro" id="IPR033656">
    <property type="entry name" value="HisRS_anticodon"/>
</dbReference>
<evidence type="ECO:0000259" key="10">
    <source>
        <dbReference type="PROSITE" id="PS50862"/>
    </source>
</evidence>
<feature type="binding site" evidence="9">
    <location>
        <begin position="82"/>
        <end position="84"/>
    </location>
    <ligand>
        <name>L-histidine</name>
        <dbReference type="ChEBI" id="CHEBI:57595"/>
    </ligand>
</feature>
<organism evidence="11 12">
    <name type="scientific">Acetomicrobium hydrogeniformans ATCC BAA-1850</name>
    <dbReference type="NCBI Taxonomy" id="592015"/>
    <lineage>
        <taxon>Bacteria</taxon>
        <taxon>Thermotogati</taxon>
        <taxon>Synergistota</taxon>
        <taxon>Synergistia</taxon>
        <taxon>Synergistales</taxon>
        <taxon>Acetomicrobiaceae</taxon>
        <taxon>Acetomicrobium</taxon>
    </lineage>
</organism>
<dbReference type="PIRSF" id="PIRSF001549">
    <property type="entry name" value="His-tRNA_synth"/>
    <property type="match status" value="1"/>
</dbReference>
<evidence type="ECO:0000313" key="12">
    <source>
        <dbReference type="Proteomes" id="UP000005273"/>
    </source>
</evidence>
<dbReference type="InterPro" id="IPR041715">
    <property type="entry name" value="HisRS-like_core"/>
</dbReference>
<comment type="subcellular location">
    <subcellularLocation>
        <location evidence="8">Cytoplasm</location>
    </subcellularLocation>
</comment>
<sequence>MDIIKAPRGVRDILPDEAWKWAYVLETSRKVAGFFGYNEVHLPLFEHTELFSRGIGDSTDVVEKEMYTFLDRAGRSLTLRPELTASMVRCYLEHGMSKKVQPVKLWSAGPMFRYERPQKGRYRQFWQLDVEALGSEAPEVDLEIIAFAIYLFNALGLSNLEVVINSVGCPVCRPGYRDALKRYVGSNFDALCNTCQNRFERNPLRILDCKNERCREIMKDAPGIVDYLCVECSEHFKRVKEGMTILGINYKEDKNLVRGLDYYTKTAFEVLSGELGAQNAVCGGGRYDNLAETIGGPHVPGVGFAAGIERIVLTMEGQGCDFGQQPGIDVFIVTADDLAKNKALKLLYDLRREQISVDMDYTGKSIGSQLKTASNKEAKLACILGGVEIEKGVVTVKDLRKGSQSEVANDSFIDYVKANLAG</sequence>
<dbReference type="CDD" id="cd00773">
    <property type="entry name" value="HisRS-like_core"/>
    <property type="match status" value="1"/>
</dbReference>
<dbReference type="InterPro" id="IPR006195">
    <property type="entry name" value="aa-tRNA-synth_II"/>
</dbReference>
<dbReference type="Pfam" id="PF13393">
    <property type="entry name" value="tRNA-synt_His"/>
    <property type="match status" value="2"/>
</dbReference>
<evidence type="ECO:0000256" key="3">
    <source>
        <dbReference type="ARBA" id="ARBA00022741"/>
    </source>
</evidence>
<dbReference type="RefSeq" id="WP_009200340.1">
    <property type="nucleotide sequence ID" value="NZ_ACJX03000001.1"/>
</dbReference>
<keyword evidence="6 8" id="KW-0030">Aminoacyl-tRNA synthetase</keyword>
<dbReference type="GO" id="GO:0005524">
    <property type="term" value="F:ATP binding"/>
    <property type="evidence" value="ECO:0007669"/>
    <property type="project" value="UniProtKB-UniRule"/>
</dbReference>
<dbReference type="EC" id="6.1.1.21" evidence="8"/>
<comment type="catalytic activity">
    <reaction evidence="7 8">
        <text>tRNA(His) + L-histidine + ATP = L-histidyl-tRNA(His) + AMP + diphosphate + H(+)</text>
        <dbReference type="Rhea" id="RHEA:17313"/>
        <dbReference type="Rhea" id="RHEA-COMP:9665"/>
        <dbReference type="Rhea" id="RHEA-COMP:9689"/>
        <dbReference type="ChEBI" id="CHEBI:15378"/>
        <dbReference type="ChEBI" id="CHEBI:30616"/>
        <dbReference type="ChEBI" id="CHEBI:33019"/>
        <dbReference type="ChEBI" id="CHEBI:57595"/>
        <dbReference type="ChEBI" id="CHEBI:78442"/>
        <dbReference type="ChEBI" id="CHEBI:78527"/>
        <dbReference type="ChEBI" id="CHEBI:456215"/>
        <dbReference type="EC" id="6.1.1.21"/>
    </reaction>
</comment>
<comment type="subunit">
    <text evidence="8">Homodimer.</text>
</comment>
<feature type="binding site" evidence="9">
    <location>
        <position position="258"/>
    </location>
    <ligand>
        <name>L-histidine</name>
        <dbReference type="ChEBI" id="CHEBI:57595"/>
    </ligand>
</feature>
<dbReference type="InterPro" id="IPR045864">
    <property type="entry name" value="aa-tRNA-synth_II/BPL/LPL"/>
</dbReference>
<dbReference type="PROSITE" id="PS50862">
    <property type="entry name" value="AA_TRNA_LIGASE_II"/>
    <property type="match status" value="1"/>
</dbReference>
<reference evidence="12" key="1">
    <citation type="submission" date="2012-09" db="EMBL/GenBank/DDBJ databases">
        <authorList>
            <person name="Weinstock G."/>
            <person name="Sodergren E."/>
            <person name="Clifton S."/>
            <person name="Fulton L."/>
            <person name="Fulton B."/>
            <person name="Courtney L."/>
            <person name="Fronick C."/>
            <person name="Harrison M."/>
            <person name="Strong C."/>
            <person name="Farmer C."/>
            <person name="Delehaunty K."/>
            <person name="Markovic C."/>
            <person name="Hall O."/>
            <person name="Minx P."/>
            <person name="Tomlinson C."/>
            <person name="Mitreva M."/>
            <person name="Nelson J."/>
            <person name="Hou S."/>
            <person name="Wollam A."/>
            <person name="Pepin K.H."/>
            <person name="Johnson M."/>
            <person name="Bhonagiri V."/>
            <person name="Nash W.E."/>
            <person name="Suruliraj S."/>
            <person name="Warren W."/>
            <person name="Chinwalla A."/>
            <person name="Mardis E.R."/>
            <person name="Wilson R.K."/>
        </authorList>
    </citation>
    <scope>NUCLEOTIDE SEQUENCE [LARGE SCALE GENOMIC DNA]</scope>
    <source>
        <strain evidence="12">OS1</strain>
    </source>
</reference>
<dbReference type="CDD" id="cd00859">
    <property type="entry name" value="HisRS_anticodon"/>
    <property type="match status" value="1"/>
</dbReference>
<accession>A0A0T5X9D1</accession>
<dbReference type="GO" id="GO:0004821">
    <property type="term" value="F:histidine-tRNA ligase activity"/>
    <property type="evidence" value="ECO:0007669"/>
    <property type="project" value="UniProtKB-UniRule"/>
</dbReference>
<dbReference type="SUPFAM" id="SSF55681">
    <property type="entry name" value="Class II aaRS and biotin synthetases"/>
    <property type="match status" value="1"/>
</dbReference>